<dbReference type="GO" id="GO:0006611">
    <property type="term" value="P:protein export from nucleus"/>
    <property type="evidence" value="ECO:0007669"/>
    <property type="project" value="TreeGrafter"/>
</dbReference>
<keyword evidence="10" id="KW-1185">Reference proteome</keyword>
<keyword evidence="6" id="KW-0653">Protein transport</keyword>
<sequence length="969" mass="109083">MADSVARVSQLLQASLDPAQNKQAEIALRREEKDVNYPLVLLAIVANEQAVPVVRLSSALAFKNLVKRKWANDDGEHVWPEEIVVKIKQTIIAMMVTVPSNIQSQLGDAIGVIADSDFFRRWDTLVQELVNLINPQEPKKNIGVLQVAHSIFKRWRPLFRSDELFTEINHVLSQFSRPFLQLLESTNTKITANEGDKQVLKDYYDQLNLLVKLFYDLSCQDLPPDFEENLTPLTGLLETYLLYDNPNLHTDNDDESGPLEYVKSGILEALSLYVQKYGDAFEPYVSTFLQKTWSLLMATGPETKYDILVSKALHFLASVTSLRQHASIFGNEETMSNIVEKVALPNLTLRESDLELFEDEPIEFIRRDLEGSDSETRRRAATDFLRSLSNQHEQLATGVVQKYLDLHLQHYASNPHANWKAKDSAVYLFSAIASKGAITAREGVVTINPNVNVLDFFDKNISKDLIDSSNVHPILTVDAIKYLYMFRSQLSREQWAQAFKLLIPHLGSSNYVVYTYSAIAVERVLALTDSKGSAIIDVQVVAPLAEQLLQHLFNLIEKDKNLDQAQAATKVQENEFLMRCVMRVLMVLKDNLQPLTGMLLQHLIGLVNLAGVNPSNPRFCYYLFEAIGAVVRYAAPAQPAVVENALYPPFAAILESESPDFMPYIFQLLASLCEANLSATLPDSYKSLIPAVTKAEYWLSKGNVPALIKLLTGLIRRASQDFVAGNYIEPVLGIFKQLIASKANELQAFELLDSVMVNFNLSAMQDYYVPLMQLVLQKLDTSKSDATKLRFVRFYHLISAKTDDNLGADLFAQIVHSLSPQSDLYVPLYLKIVLPETPKLTRNVDRKLAIISLTKTLTKSKIFAEKYAKGWGFTCNTLLQMLINPPTIDGKDTTVHEHDVEDMSFGVGYTELVSIRRPPFDYFPDVQIGKTWVGQELSTANTQTNGQIGKYIQERLDPTSQTALMAYMQ</sequence>
<comment type="similarity">
    <text evidence="3">Belongs to the XPO2/CSE1 family.</text>
</comment>
<keyword evidence="5" id="KW-0963">Cytoplasm</keyword>
<dbReference type="Proteomes" id="UP000664169">
    <property type="component" value="Unassembled WGS sequence"/>
</dbReference>
<evidence type="ECO:0000256" key="6">
    <source>
        <dbReference type="ARBA" id="ARBA00022927"/>
    </source>
</evidence>
<dbReference type="InterPro" id="IPR005043">
    <property type="entry name" value="XPO2_C"/>
</dbReference>
<dbReference type="PANTHER" id="PTHR10997:SF8">
    <property type="entry name" value="EXPORTIN-2"/>
    <property type="match status" value="1"/>
</dbReference>
<dbReference type="GO" id="GO:0006606">
    <property type="term" value="P:protein import into nucleus"/>
    <property type="evidence" value="ECO:0007669"/>
    <property type="project" value="TreeGrafter"/>
</dbReference>
<dbReference type="InterPro" id="IPR016024">
    <property type="entry name" value="ARM-type_fold"/>
</dbReference>
<evidence type="ECO:0000256" key="4">
    <source>
        <dbReference type="ARBA" id="ARBA00022448"/>
    </source>
</evidence>
<evidence type="ECO:0000256" key="5">
    <source>
        <dbReference type="ARBA" id="ARBA00022490"/>
    </source>
</evidence>
<dbReference type="EMBL" id="CAJPDQ010000041">
    <property type="protein sequence ID" value="CAF9931925.1"/>
    <property type="molecule type" value="Genomic_DNA"/>
</dbReference>
<dbReference type="PROSITE" id="PS50166">
    <property type="entry name" value="IMPORTIN_B_NT"/>
    <property type="match status" value="1"/>
</dbReference>
<comment type="subcellular location">
    <subcellularLocation>
        <location evidence="2">Cytoplasm</location>
    </subcellularLocation>
    <subcellularLocation>
        <location evidence="1">Nucleus</location>
    </subcellularLocation>
</comment>
<dbReference type="GO" id="GO:0005829">
    <property type="term" value="C:cytosol"/>
    <property type="evidence" value="ECO:0007669"/>
    <property type="project" value="TreeGrafter"/>
</dbReference>
<feature type="domain" description="Importin N-terminal" evidence="8">
    <location>
        <begin position="24"/>
        <end position="97"/>
    </location>
</feature>
<evidence type="ECO:0000313" key="10">
    <source>
        <dbReference type="Proteomes" id="UP000664169"/>
    </source>
</evidence>
<name>A0A8H3IX33_9LECA</name>
<dbReference type="Pfam" id="PF03378">
    <property type="entry name" value="CAS_CSE1"/>
    <property type="match status" value="1"/>
</dbReference>
<protein>
    <recommendedName>
        <fullName evidence="8">Importin N-terminal domain-containing protein</fullName>
    </recommendedName>
</protein>
<gene>
    <name evidence="9" type="ORF">GOMPHAMPRED_006451</name>
</gene>
<dbReference type="GO" id="GO:0005635">
    <property type="term" value="C:nuclear envelope"/>
    <property type="evidence" value="ECO:0007669"/>
    <property type="project" value="TreeGrafter"/>
</dbReference>
<proteinExistence type="inferred from homology"/>
<evidence type="ECO:0000313" key="9">
    <source>
        <dbReference type="EMBL" id="CAF9931925.1"/>
    </source>
</evidence>
<dbReference type="SUPFAM" id="SSF48371">
    <property type="entry name" value="ARM repeat"/>
    <property type="match status" value="1"/>
</dbReference>
<dbReference type="PANTHER" id="PTHR10997">
    <property type="entry name" value="IMPORTIN-7, 8, 11"/>
    <property type="match status" value="1"/>
</dbReference>
<keyword evidence="7" id="KW-0539">Nucleus</keyword>
<organism evidence="9 10">
    <name type="scientific">Gomphillus americanus</name>
    <dbReference type="NCBI Taxonomy" id="1940652"/>
    <lineage>
        <taxon>Eukaryota</taxon>
        <taxon>Fungi</taxon>
        <taxon>Dikarya</taxon>
        <taxon>Ascomycota</taxon>
        <taxon>Pezizomycotina</taxon>
        <taxon>Lecanoromycetes</taxon>
        <taxon>OSLEUM clade</taxon>
        <taxon>Ostropomycetidae</taxon>
        <taxon>Ostropales</taxon>
        <taxon>Graphidaceae</taxon>
        <taxon>Gomphilloideae</taxon>
        <taxon>Gomphillus</taxon>
    </lineage>
</organism>
<dbReference type="GO" id="GO:0005049">
    <property type="term" value="F:nuclear export signal receptor activity"/>
    <property type="evidence" value="ECO:0007669"/>
    <property type="project" value="TreeGrafter"/>
</dbReference>
<keyword evidence="4" id="KW-0813">Transport</keyword>
<evidence type="ECO:0000259" key="8">
    <source>
        <dbReference type="PROSITE" id="PS50166"/>
    </source>
</evidence>
<dbReference type="OrthoDB" id="3268246at2759"/>
<reference evidence="9" key="1">
    <citation type="submission" date="2021-03" db="EMBL/GenBank/DDBJ databases">
        <authorList>
            <person name="Tagirdzhanova G."/>
        </authorList>
    </citation>
    <scope>NUCLEOTIDE SEQUENCE</scope>
</reference>
<dbReference type="Gene3D" id="1.25.10.10">
    <property type="entry name" value="Leucine-rich Repeat Variant"/>
    <property type="match status" value="1"/>
</dbReference>
<dbReference type="GO" id="GO:0031267">
    <property type="term" value="F:small GTPase binding"/>
    <property type="evidence" value="ECO:0007669"/>
    <property type="project" value="InterPro"/>
</dbReference>
<evidence type="ECO:0000256" key="1">
    <source>
        <dbReference type="ARBA" id="ARBA00004123"/>
    </source>
</evidence>
<evidence type="ECO:0000256" key="7">
    <source>
        <dbReference type="ARBA" id="ARBA00023242"/>
    </source>
</evidence>
<comment type="caution">
    <text evidence="9">The sequence shown here is derived from an EMBL/GenBank/DDBJ whole genome shotgun (WGS) entry which is preliminary data.</text>
</comment>
<dbReference type="Pfam" id="PF08506">
    <property type="entry name" value="Cse1"/>
    <property type="match status" value="1"/>
</dbReference>
<dbReference type="AlphaFoldDB" id="A0A8H3IX33"/>
<dbReference type="Pfam" id="PF03810">
    <property type="entry name" value="IBN_N"/>
    <property type="match status" value="1"/>
</dbReference>
<evidence type="ECO:0000256" key="2">
    <source>
        <dbReference type="ARBA" id="ARBA00004496"/>
    </source>
</evidence>
<dbReference type="InterPro" id="IPR001494">
    <property type="entry name" value="Importin-beta_N"/>
</dbReference>
<evidence type="ECO:0000256" key="3">
    <source>
        <dbReference type="ARBA" id="ARBA00008669"/>
    </source>
</evidence>
<dbReference type="SMART" id="SM00913">
    <property type="entry name" value="IBN_N"/>
    <property type="match status" value="1"/>
</dbReference>
<accession>A0A8H3IX33</accession>
<dbReference type="InterPro" id="IPR011989">
    <property type="entry name" value="ARM-like"/>
</dbReference>
<dbReference type="InterPro" id="IPR013713">
    <property type="entry name" value="XPO2_central"/>
</dbReference>